<keyword evidence="4" id="KW-1185">Reference proteome</keyword>
<keyword evidence="3" id="KW-0378">Hydrolase</keyword>
<dbReference type="SUPFAM" id="SSF52540">
    <property type="entry name" value="P-loop containing nucleoside triphosphate hydrolases"/>
    <property type="match status" value="1"/>
</dbReference>
<dbReference type="RefSeq" id="WP_094800718.1">
    <property type="nucleotide sequence ID" value="NZ_NEVP01000007.1"/>
</dbReference>
<dbReference type="Pfam" id="PF13671">
    <property type="entry name" value="AAA_33"/>
    <property type="match status" value="1"/>
</dbReference>
<feature type="domain" description="HD" evidence="2">
    <location>
        <begin position="48"/>
        <end position="138"/>
    </location>
</feature>
<dbReference type="PANTHER" id="PTHR47545:SF1">
    <property type="entry name" value="MULTIFUNCTIONAL CCA PROTEIN"/>
    <property type="match status" value="1"/>
</dbReference>
<dbReference type="Pfam" id="PF01966">
    <property type="entry name" value="HD"/>
    <property type="match status" value="1"/>
</dbReference>
<dbReference type="InterPro" id="IPR050124">
    <property type="entry name" value="tRNA_CCA-adding_enzyme"/>
</dbReference>
<dbReference type="OrthoDB" id="9805698at2"/>
<organism evidence="3 4">
    <name type="scientific">Bordetella genomosp. 5</name>
    <dbReference type="NCBI Taxonomy" id="1395608"/>
    <lineage>
        <taxon>Bacteria</taxon>
        <taxon>Pseudomonadati</taxon>
        <taxon>Pseudomonadota</taxon>
        <taxon>Betaproteobacteria</taxon>
        <taxon>Burkholderiales</taxon>
        <taxon>Alcaligenaceae</taxon>
        <taxon>Bordetella</taxon>
    </lineage>
</organism>
<dbReference type="GO" id="GO:0000166">
    <property type="term" value="F:nucleotide binding"/>
    <property type="evidence" value="ECO:0007669"/>
    <property type="project" value="UniProtKB-KW"/>
</dbReference>
<dbReference type="InterPro" id="IPR003607">
    <property type="entry name" value="HD/PDEase_dom"/>
</dbReference>
<dbReference type="SUPFAM" id="SSF109604">
    <property type="entry name" value="HD-domain/PDEase-like"/>
    <property type="match status" value="1"/>
</dbReference>
<keyword evidence="1" id="KW-0547">Nucleotide-binding</keyword>
<dbReference type="Gene3D" id="3.40.50.300">
    <property type="entry name" value="P-loop containing nucleotide triphosphate hydrolases"/>
    <property type="match status" value="1"/>
</dbReference>
<reference evidence="3 4" key="1">
    <citation type="submission" date="2017-05" db="EMBL/GenBank/DDBJ databases">
        <title>Complete and WGS of Bordetella genogroups.</title>
        <authorList>
            <person name="Spilker T."/>
            <person name="LiPuma J."/>
        </authorList>
    </citation>
    <scope>NUCLEOTIDE SEQUENCE [LARGE SCALE GENOMIC DNA]</scope>
    <source>
        <strain evidence="3 4">AU10456</strain>
    </source>
</reference>
<name>A0A261TL14_9BORD</name>
<dbReference type="AlphaFoldDB" id="A0A261TL14"/>
<dbReference type="PANTHER" id="PTHR47545">
    <property type="entry name" value="MULTIFUNCTIONAL CCA PROTEIN"/>
    <property type="match status" value="1"/>
</dbReference>
<evidence type="ECO:0000256" key="1">
    <source>
        <dbReference type="ARBA" id="ARBA00022741"/>
    </source>
</evidence>
<sequence length="382" mass="42946">MNWNQLSRLVPEACQAFDAAQCLAAFPVLEQARTTPQEPAYHGEGDVWTHTCMVVEALIASQDYALATPHERAVLFFAALLHDVAKYRTTVIDPVTGRIGQPGHSRKGAIDARVLLWEAGMPFDQREAVCRLIAVHQVPFYCLEDTRRPVPPVHTVRALSWQLDIRLLAALAEADMRGRICADQARVLDSIELFRELAREEGCYGKPRAFADAHTRVSYFRGADVHPDYPLFQEPGARVTLMCGLPAAGKDSWVREQRAGLPVVSYDDAREALGLRHGQNDGRAAHYALDRARALLREHQAFVWNATHLSEQMRSRALDLCYAYGAEVEIVYLEQPRAELLRRNNRRDTTLSNKALLGMLHRWELPLPTEAHAVRYEVAVAA</sequence>
<comment type="caution">
    <text evidence="3">The sequence shown here is derived from an EMBL/GenBank/DDBJ whole genome shotgun (WGS) entry which is preliminary data.</text>
</comment>
<accession>A0A261TL14</accession>
<proteinExistence type="predicted"/>
<gene>
    <name evidence="3" type="ORF">CAL25_13555</name>
</gene>
<dbReference type="GO" id="GO:0016787">
    <property type="term" value="F:hydrolase activity"/>
    <property type="evidence" value="ECO:0007669"/>
    <property type="project" value="UniProtKB-KW"/>
</dbReference>
<dbReference type="Gene3D" id="1.10.3090.10">
    <property type="entry name" value="cca-adding enzyme, domain 2"/>
    <property type="match status" value="1"/>
</dbReference>
<dbReference type="Proteomes" id="UP000216913">
    <property type="component" value="Unassembled WGS sequence"/>
</dbReference>
<dbReference type="EMBL" id="NEVP01000007">
    <property type="protein sequence ID" value="OZI50334.1"/>
    <property type="molecule type" value="Genomic_DNA"/>
</dbReference>
<dbReference type="CDD" id="cd00077">
    <property type="entry name" value="HDc"/>
    <property type="match status" value="1"/>
</dbReference>
<evidence type="ECO:0000313" key="4">
    <source>
        <dbReference type="Proteomes" id="UP000216913"/>
    </source>
</evidence>
<protein>
    <submittedName>
        <fullName evidence="3">Metal-dependent phosphohydrolase</fullName>
    </submittedName>
</protein>
<dbReference type="InterPro" id="IPR027417">
    <property type="entry name" value="P-loop_NTPase"/>
</dbReference>
<evidence type="ECO:0000259" key="2">
    <source>
        <dbReference type="Pfam" id="PF01966"/>
    </source>
</evidence>
<evidence type="ECO:0000313" key="3">
    <source>
        <dbReference type="EMBL" id="OZI50334.1"/>
    </source>
</evidence>
<dbReference type="InterPro" id="IPR006674">
    <property type="entry name" value="HD_domain"/>
</dbReference>